<dbReference type="EMBL" id="SBJO01000828">
    <property type="protein sequence ID" value="KAF9756141.1"/>
    <property type="molecule type" value="Genomic_DNA"/>
</dbReference>
<keyword evidence="10" id="KW-1185">Reference proteome</keyword>
<dbReference type="InterPro" id="IPR043502">
    <property type="entry name" value="DNA/RNA_pol_sf"/>
</dbReference>
<dbReference type="InterPro" id="IPR053134">
    <property type="entry name" value="RNA-dir_DNA_polymerase"/>
</dbReference>
<evidence type="ECO:0000256" key="4">
    <source>
        <dbReference type="ARBA" id="ARBA00022722"/>
    </source>
</evidence>
<feature type="non-terminal residue" evidence="9">
    <location>
        <position position="169"/>
    </location>
</feature>
<proteinExistence type="predicted"/>
<evidence type="ECO:0000256" key="5">
    <source>
        <dbReference type="ARBA" id="ARBA00022759"/>
    </source>
</evidence>
<keyword evidence="5" id="KW-0255">Endonuclease</keyword>
<keyword evidence="7" id="KW-0695">RNA-directed DNA polymerase</keyword>
<evidence type="ECO:0000256" key="7">
    <source>
        <dbReference type="ARBA" id="ARBA00022918"/>
    </source>
</evidence>
<evidence type="ECO:0000259" key="8">
    <source>
        <dbReference type="PROSITE" id="PS50878"/>
    </source>
</evidence>
<dbReference type="InterPro" id="IPR043128">
    <property type="entry name" value="Rev_trsase/Diguanyl_cyclase"/>
</dbReference>
<evidence type="ECO:0000256" key="2">
    <source>
        <dbReference type="ARBA" id="ARBA00022679"/>
    </source>
</evidence>
<dbReference type="Gene3D" id="3.30.70.270">
    <property type="match status" value="1"/>
</dbReference>
<dbReference type="SUPFAM" id="SSF56672">
    <property type="entry name" value="DNA/RNA polymerases"/>
    <property type="match status" value="1"/>
</dbReference>
<dbReference type="PROSITE" id="PS50878">
    <property type="entry name" value="RT_POL"/>
    <property type="match status" value="1"/>
</dbReference>
<comment type="caution">
    <text evidence="9">The sequence shown here is derived from an EMBL/GenBank/DDBJ whole genome shotgun (WGS) entry which is preliminary data.</text>
</comment>
<name>A0A9P6KXB6_9MICR</name>
<dbReference type="PANTHER" id="PTHR24559">
    <property type="entry name" value="TRANSPOSON TY3-I GAG-POL POLYPROTEIN"/>
    <property type="match status" value="1"/>
</dbReference>
<dbReference type="GO" id="GO:0008233">
    <property type="term" value="F:peptidase activity"/>
    <property type="evidence" value="ECO:0007669"/>
    <property type="project" value="UniProtKB-KW"/>
</dbReference>
<evidence type="ECO:0000256" key="6">
    <source>
        <dbReference type="ARBA" id="ARBA00022801"/>
    </source>
</evidence>
<protein>
    <submittedName>
        <fullName evidence="9">Retrovirus-related Pol polyprotein from transposon opus</fullName>
    </submittedName>
</protein>
<keyword evidence="6" id="KW-0378">Hydrolase</keyword>
<gene>
    <name evidence="9" type="primary">pol_222</name>
    <name evidence="9" type="ORF">NGRA_3326</name>
</gene>
<organism evidence="9 10">
    <name type="scientific">Nosema granulosis</name>
    <dbReference type="NCBI Taxonomy" id="83296"/>
    <lineage>
        <taxon>Eukaryota</taxon>
        <taxon>Fungi</taxon>
        <taxon>Fungi incertae sedis</taxon>
        <taxon>Microsporidia</taxon>
        <taxon>Nosematidae</taxon>
        <taxon>Nosema</taxon>
    </lineage>
</organism>
<sequence length="169" mass="20082">MKLGYTVPSNSSWLNKVKPVIKPNGNLRLTANFILLNNLVILDKYSLTDMMEMIYKLKDKKFKTKIDLKDGVYQIPLRREDRHKTAFRIKNRLYEWTRMPMGFKNSPAVFQRFMDMILEEEIGKSCFVYVDDILVFGRTEEEHDENLKRILRKLIEAGLVANRDKIEYK</sequence>
<reference evidence="9 10" key="1">
    <citation type="journal article" date="2020" name="Genome Biol. Evol.">
        <title>Comparative genomics of strictly vertically transmitted, feminizing microsporidia endosymbionts of amphipod crustaceans.</title>
        <authorList>
            <person name="Cormier A."/>
            <person name="Chebbi M.A."/>
            <person name="Giraud I."/>
            <person name="Wattier R."/>
            <person name="Teixeira M."/>
            <person name="Gilbert C."/>
            <person name="Rigaud T."/>
            <person name="Cordaux R."/>
        </authorList>
    </citation>
    <scope>NUCLEOTIDE SEQUENCE [LARGE SCALE GENOMIC DNA]</scope>
    <source>
        <strain evidence="9 10">Ou3-Ou53</strain>
    </source>
</reference>
<dbReference type="CDD" id="cd01647">
    <property type="entry name" value="RT_LTR"/>
    <property type="match status" value="1"/>
</dbReference>
<dbReference type="GO" id="GO:0003964">
    <property type="term" value="F:RNA-directed DNA polymerase activity"/>
    <property type="evidence" value="ECO:0007669"/>
    <property type="project" value="UniProtKB-KW"/>
</dbReference>
<dbReference type="GO" id="GO:0006508">
    <property type="term" value="P:proteolysis"/>
    <property type="evidence" value="ECO:0007669"/>
    <property type="project" value="UniProtKB-KW"/>
</dbReference>
<feature type="domain" description="Reverse transcriptase" evidence="8">
    <location>
        <begin position="1"/>
        <end position="169"/>
    </location>
</feature>
<dbReference type="OrthoDB" id="3250101at2759"/>
<dbReference type="Pfam" id="PF00078">
    <property type="entry name" value="RVT_1"/>
    <property type="match status" value="1"/>
</dbReference>
<evidence type="ECO:0000313" key="9">
    <source>
        <dbReference type="EMBL" id="KAF9756141.1"/>
    </source>
</evidence>
<evidence type="ECO:0000256" key="1">
    <source>
        <dbReference type="ARBA" id="ARBA00022670"/>
    </source>
</evidence>
<dbReference type="Gene3D" id="3.10.10.10">
    <property type="entry name" value="HIV Type 1 Reverse Transcriptase, subunit A, domain 1"/>
    <property type="match status" value="1"/>
</dbReference>
<evidence type="ECO:0000313" key="10">
    <source>
        <dbReference type="Proteomes" id="UP000740883"/>
    </source>
</evidence>
<keyword evidence="1" id="KW-0645">Protease</keyword>
<dbReference type="GO" id="GO:0004519">
    <property type="term" value="F:endonuclease activity"/>
    <property type="evidence" value="ECO:0007669"/>
    <property type="project" value="UniProtKB-KW"/>
</dbReference>
<keyword evidence="2" id="KW-0808">Transferase</keyword>
<dbReference type="InterPro" id="IPR000477">
    <property type="entry name" value="RT_dom"/>
</dbReference>
<dbReference type="FunFam" id="3.10.10.10:FF:000007">
    <property type="entry name" value="Retrovirus-related Pol polyprotein from transposon 17.6-like Protein"/>
    <property type="match status" value="1"/>
</dbReference>
<accession>A0A9P6KXB6</accession>
<evidence type="ECO:0000256" key="3">
    <source>
        <dbReference type="ARBA" id="ARBA00022695"/>
    </source>
</evidence>
<dbReference type="AlphaFoldDB" id="A0A9P6KXB6"/>
<keyword evidence="4" id="KW-0540">Nuclease</keyword>
<keyword evidence="3" id="KW-0548">Nucleotidyltransferase</keyword>
<dbReference type="PANTHER" id="PTHR24559:SF444">
    <property type="entry name" value="REVERSE TRANSCRIPTASE DOMAIN-CONTAINING PROTEIN"/>
    <property type="match status" value="1"/>
</dbReference>
<dbReference type="Proteomes" id="UP000740883">
    <property type="component" value="Unassembled WGS sequence"/>
</dbReference>